<comment type="similarity">
    <text evidence="3">In the N-terminal section; belongs to the glycosyltransferase 51 family.</text>
</comment>
<dbReference type="SUPFAM" id="SSF53955">
    <property type="entry name" value="Lysozyme-like"/>
    <property type="match status" value="1"/>
</dbReference>
<protein>
    <recommendedName>
        <fullName evidence="10">peptidoglycan glycosyltransferase</fullName>
        <ecNumber evidence="10">2.4.99.28</ecNumber>
    </recommendedName>
</protein>
<keyword evidence="16" id="KW-1185">Reference proteome</keyword>
<reference evidence="15 16" key="1">
    <citation type="submission" date="2018-03" db="EMBL/GenBank/DDBJ databases">
        <title>Ahniella affigens gen. nov., sp. nov., a gammaproteobacterium isolated from sandy soil near a stream.</title>
        <authorList>
            <person name="Ko Y."/>
            <person name="Kim J.-H."/>
        </authorList>
    </citation>
    <scope>NUCLEOTIDE SEQUENCE [LARGE SCALE GENOMIC DNA]</scope>
    <source>
        <strain evidence="15 16">D13</strain>
    </source>
</reference>
<dbReference type="Pfam" id="PF06832">
    <property type="entry name" value="BiPBP_C"/>
    <property type="match status" value="1"/>
</dbReference>
<feature type="domain" description="Glycosyl transferase family 51" evidence="13">
    <location>
        <begin position="57"/>
        <end position="205"/>
    </location>
</feature>
<feature type="domain" description="Penicillin-binding protein transpeptidase" evidence="12">
    <location>
        <begin position="310"/>
        <end position="521"/>
    </location>
</feature>
<keyword evidence="4" id="KW-0121">Carboxypeptidase</keyword>
<dbReference type="InterPro" id="IPR001264">
    <property type="entry name" value="Glyco_trans_51"/>
</dbReference>
<dbReference type="GO" id="GO:0008955">
    <property type="term" value="F:peptidoglycan glycosyltransferase activity"/>
    <property type="evidence" value="ECO:0007669"/>
    <property type="project" value="UniProtKB-EC"/>
</dbReference>
<evidence type="ECO:0000259" key="13">
    <source>
        <dbReference type="Pfam" id="PF00912"/>
    </source>
</evidence>
<dbReference type="Pfam" id="PF00912">
    <property type="entry name" value="Transgly"/>
    <property type="match status" value="1"/>
</dbReference>
<dbReference type="InterPro" id="IPR011815">
    <property type="entry name" value="PBP_1c"/>
</dbReference>
<evidence type="ECO:0000313" key="15">
    <source>
        <dbReference type="EMBL" id="AVP96969.1"/>
    </source>
</evidence>
<dbReference type="InterPro" id="IPR009647">
    <property type="entry name" value="PBP_C"/>
</dbReference>
<organism evidence="15 16">
    <name type="scientific">Ahniella affigens</name>
    <dbReference type="NCBI Taxonomy" id="2021234"/>
    <lineage>
        <taxon>Bacteria</taxon>
        <taxon>Pseudomonadati</taxon>
        <taxon>Pseudomonadota</taxon>
        <taxon>Gammaproteobacteria</taxon>
        <taxon>Lysobacterales</taxon>
        <taxon>Rhodanobacteraceae</taxon>
        <taxon>Ahniella</taxon>
    </lineage>
</organism>
<dbReference type="NCBIfam" id="TIGR02073">
    <property type="entry name" value="PBP_1c"/>
    <property type="match status" value="1"/>
</dbReference>
<keyword evidence="8" id="KW-0378">Hydrolase</keyword>
<keyword evidence="5" id="KW-0645">Protease</keyword>
<reference evidence="15 16" key="2">
    <citation type="submission" date="2018-03" db="EMBL/GenBank/DDBJ databases">
        <authorList>
            <person name="Keele B.F."/>
        </authorList>
    </citation>
    <scope>NUCLEOTIDE SEQUENCE [LARGE SCALE GENOMIC DNA]</scope>
    <source>
        <strain evidence="15 16">D13</strain>
    </source>
</reference>
<accession>A0A2P1PQ48</accession>
<dbReference type="GO" id="GO:0006508">
    <property type="term" value="P:proteolysis"/>
    <property type="evidence" value="ECO:0007669"/>
    <property type="project" value="UniProtKB-KW"/>
</dbReference>
<dbReference type="GO" id="GO:0009252">
    <property type="term" value="P:peptidoglycan biosynthetic process"/>
    <property type="evidence" value="ECO:0007669"/>
    <property type="project" value="UniProtKB-UniPathway"/>
</dbReference>
<dbReference type="GO" id="GO:0008658">
    <property type="term" value="F:penicillin binding"/>
    <property type="evidence" value="ECO:0007669"/>
    <property type="project" value="InterPro"/>
</dbReference>
<evidence type="ECO:0000256" key="8">
    <source>
        <dbReference type="ARBA" id="ARBA00022801"/>
    </source>
</evidence>
<dbReference type="InterPro" id="IPR036950">
    <property type="entry name" value="PBP_transglycosylase"/>
</dbReference>
<dbReference type="UniPathway" id="UPA00219"/>
<dbReference type="AlphaFoldDB" id="A0A2P1PQ48"/>
<dbReference type="RefSeq" id="WP_106890894.1">
    <property type="nucleotide sequence ID" value="NZ_CP027860.1"/>
</dbReference>
<dbReference type="GO" id="GO:0030288">
    <property type="term" value="C:outer membrane-bounded periplasmic space"/>
    <property type="evidence" value="ECO:0007669"/>
    <property type="project" value="TreeGrafter"/>
</dbReference>
<evidence type="ECO:0000256" key="7">
    <source>
        <dbReference type="ARBA" id="ARBA00022679"/>
    </source>
</evidence>
<name>A0A2P1PQ48_9GAMM</name>
<dbReference type="PANTHER" id="PTHR32282">
    <property type="entry name" value="BINDING PROTEIN TRANSPEPTIDASE, PUTATIVE-RELATED"/>
    <property type="match status" value="1"/>
</dbReference>
<dbReference type="EC" id="2.4.99.28" evidence="10"/>
<comment type="pathway">
    <text evidence="1">Cell wall biogenesis; peptidoglycan biosynthesis.</text>
</comment>
<dbReference type="Proteomes" id="UP000241074">
    <property type="component" value="Chromosome"/>
</dbReference>
<evidence type="ECO:0000256" key="2">
    <source>
        <dbReference type="ARBA" id="ARBA00007090"/>
    </source>
</evidence>
<dbReference type="Pfam" id="PF00905">
    <property type="entry name" value="Transpeptidase"/>
    <property type="match status" value="1"/>
</dbReference>
<evidence type="ECO:0000256" key="1">
    <source>
        <dbReference type="ARBA" id="ARBA00004752"/>
    </source>
</evidence>
<sequence length="775" mass="85237">MHAFSVGCRRLVISLGAIAVALVIWRSVPHPEWSRHQPSSTAVRARDGTLLRLTLASDQRYRLWVPLADYPPALVEALALKEDRWFRWHPGVNPVAALRALSWRLSDQESRVGASTLTMQLARIAERLDTQSYRGKLTQMTSALVISASYNKDQVLEAYLNLAPMAGNVEGFATASRIYFGKPVQALNLVEILTLAVLPQRPRLLPHPQGLQLTPAARAARLRLFEDWLLRHPEDARFRGLIEADTVLRRPADLPFLAPHAVDQALRLIAMRGESRTHIDLSLDVALQSRVERILAEFLRQNQNQGFSNGSVLLVDTVDADIRVMIGSADYFADDRGGQINGTQIQRSPGSTLKPMLYGIAIDQGRLHPASVLRDVPTRFGQFSPENFDGEFVGPISAQEALNRSRNIPAVQIASRLQHPNLYDLLRAAEVRNLRRESYYGLSLVLGGGDLSAQELAGLYAMMANQGRHRGLRLLASDPMPPALPLLSPEASFIVRDMLEQHARPDGLRSRLPVAWKTGTSWGFHDAWTAGLFGRYALIVWLGTPDHAAHPNLIGVQAAAPLFFRIVDALSLAPDQIRAPIDSTPLNLRRVAVCQASGELPNADCPKTVPTWFIPGKTAITVSTVHRRVWFSPTDGRPVCGSPIPKGARSAVYAYWPSELRESRLKAGIRDQAPPDLASCLLGAQQAGSAPIIQSPRRTGTYVLGHESDRIGLMASADSQQSVLYWYADGALVGTSRPQETLEWRPVRSGEFLISVSDASGNSQQQAVKVLLSSL</sequence>
<comment type="catalytic activity">
    <reaction evidence="11">
        <text>[GlcNAc-(1-&gt;4)-Mur2Ac(oyl-L-Ala-gamma-D-Glu-L-Lys-D-Ala-D-Ala)](n)-di-trans,octa-cis-undecaprenyl diphosphate + beta-D-GlcNAc-(1-&gt;4)-Mur2Ac(oyl-L-Ala-gamma-D-Glu-L-Lys-D-Ala-D-Ala)-di-trans,octa-cis-undecaprenyl diphosphate = [GlcNAc-(1-&gt;4)-Mur2Ac(oyl-L-Ala-gamma-D-Glu-L-Lys-D-Ala-D-Ala)](n+1)-di-trans,octa-cis-undecaprenyl diphosphate + di-trans,octa-cis-undecaprenyl diphosphate + H(+)</text>
        <dbReference type="Rhea" id="RHEA:23708"/>
        <dbReference type="Rhea" id="RHEA-COMP:9602"/>
        <dbReference type="Rhea" id="RHEA-COMP:9603"/>
        <dbReference type="ChEBI" id="CHEBI:15378"/>
        <dbReference type="ChEBI" id="CHEBI:58405"/>
        <dbReference type="ChEBI" id="CHEBI:60033"/>
        <dbReference type="ChEBI" id="CHEBI:78435"/>
        <dbReference type="EC" id="2.4.99.28"/>
    </reaction>
</comment>
<keyword evidence="9" id="KW-0511">Multifunctional enzyme</keyword>
<comment type="similarity">
    <text evidence="2">In the C-terminal section; belongs to the transpeptidase family.</text>
</comment>
<dbReference type="OrthoDB" id="9766909at2"/>
<dbReference type="KEGG" id="xba:C7S18_07055"/>
<evidence type="ECO:0000256" key="9">
    <source>
        <dbReference type="ARBA" id="ARBA00023268"/>
    </source>
</evidence>
<dbReference type="InterPro" id="IPR001460">
    <property type="entry name" value="PCN-bd_Tpept"/>
</dbReference>
<evidence type="ECO:0000259" key="14">
    <source>
        <dbReference type="Pfam" id="PF06832"/>
    </source>
</evidence>
<dbReference type="InterPro" id="IPR023346">
    <property type="entry name" value="Lysozyme-like_dom_sf"/>
</dbReference>
<dbReference type="InterPro" id="IPR050396">
    <property type="entry name" value="Glycosyltr_51/Transpeptidase"/>
</dbReference>
<keyword evidence="6" id="KW-0328">Glycosyltransferase</keyword>
<feature type="domain" description="Penicillin-binding C-terminal" evidence="14">
    <location>
        <begin position="684"/>
        <end position="768"/>
    </location>
</feature>
<evidence type="ECO:0000259" key="12">
    <source>
        <dbReference type="Pfam" id="PF00905"/>
    </source>
</evidence>
<dbReference type="EMBL" id="CP027860">
    <property type="protein sequence ID" value="AVP96969.1"/>
    <property type="molecule type" value="Genomic_DNA"/>
</dbReference>
<evidence type="ECO:0000256" key="3">
    <source>
        <dbReference type="ARBA" id="ARBA00007739"/>
    </source>
</evidence>
<dbReference type="Gene3D" id="1.10.3810.10">
    <property type="entry name" value="Biosynthetic peptidoglycan transglycosylase-like"/>
    <property type="match status" value="1"/>
</dbReference>
<dbReference type="PANTHER" id="PTHR32282:SF15">
    <property type="entry name" value="PENICILLIN-BINDING PROTEIN 1C"/>
    <property type="match status" value="1"/>
</dbReference>
<evidence type="ECO:0000256" key="10">
    <source>
        <dbReference type="ARBA" id="ARBA00044770"/>
    </source>
</evidence>
<proteinExistence type="inferred from homology"/>
<evidence type="ECO:0000256" key="4">
    <source>
        <dbReference type="ARBA" id="ARBA00022645"/>
    </source>
</evidence>
<evidence type="ECO:0000313" key="16">
    <source>
        <dbReference type="Proteomes" id="UP000241074"/>
    </source>
</evidence>
<gene>
    <name evidence="15" type="primary">pbpC</name>
    <name evidence="15" type="ORF">C7S18_07055</name>
</gene>
<evidence type="ECO:0000256" key="5">
    <source>
        <dbReference type="ARBA" id="ARBA00022670"/>
    </source>
</evidence>
<dbReference type="GO" id="GO:0004180">
    <property type="term" value="F:carboxypeptidase activity"/>
    <property type="evidence" value="ECO:0007669"/>
    <property type="project" value="UniProtKB-KW"/>
</dbReference>
<dbReference type="SUPFAM" id="SSF56601">
    <property type="entry name" value="beta-lactamase/transpeptidase-like"/>
    <property type="match status" value="1"/>
</dbReference>
<evidence type="ECO:0000256" key="11">
    <source>
        <dbReference type="ARBA" id="ARBA00049902"/>
    </source>
</evidence>
<dbReference type="InterPro" id="IPR012338">
    <property type="entry name" value="Beta-lactam/transpept-like"/>
</dbReference>
<keyword evidence="7" id="KW-0808">Transferase</keyword>
<dbReference type="Gene3D" id="3.40.710.10">
    <property type="entry name" value="DD-peptidase/beta-lactamase superfamily"/>
    <property type="match status" value="1"/>
</dbReference>
<evidence type="ECO:0000256" key="6">
    <source>
        <dbReference type="ARBA" id="ARBA00022676"/>
    </source>
</evidence>